<organism evidence="1 2">
    <name type="scientific">Rosa chinensis</name>
    <name type="common">China rose</name>
    <dbReference type="NCBI Taxonomy" id="74649"/>
    <lineage>
        <taxon>Eukaryota</taxon>
        <taxon>Viridiplantae</taxon>
        <taxon>Streptophyta</taxon>
        <taxon>Embryophyta</taxon>
        <taxon>Tracheophyta</taxon>
        <taxon>Spermatophyta</taxon>
        <taxon>Magnoliopsida</taxon>
        <taxon>eudicotyledons</taxon>
        <taxon>Gunneridae</taxon>
        <taxon>Pentapetalae</taxon>
        <taxon>rosids</taxon>
        <taxon>fabids</taxon>
        <taxon>Rosales</taxon>
        <taxon>Rosaceae</taxon>
        <taxon>Rosoideae</taxon>
        <taxon>Rosoideae incertae sedis</taxon>
        <taxon>Rosa</taxon>
    </lineage>
</organism>
<reference evidence="1 2" key="1">
    <citation type="journal article" date="2018" name="Nat. Genet.">
        <title>The Rosa genome provides new insights in the design of modern roses.</title>
        <authorList>
            <person name="Bendahmane M."/>
        </authorList>
    </citation>
    <scope>NUCLEOTIDE SEQUENCE [LARGE SCALE GENOMIC DNA]</scope>
    <source>
        <strain evidence="2">cv. Old Blush</strain>
    </source>
</reference>
<dbReference type="EMBL" id="PDCK01000042">
    <property type="protein sequence ID" value="PRQ36688.1"/>
    <property type="molecule type" value="Genomic_DNA"/>
</dbReference>
<sequence>MAWPILLARLMQLLQRLKKWKNSGKVTALFVSPRSGKSWGLLLCDTNMQLRHRKQLSGLMVC</sequence>
<comment type="caution">
    <text evidence="1">The sequence shown here is derived from an EMBL/GenBank/DDBJ whole genome shotgun (WGS) entry which is preliminary data.</text>
</comment>
<proteinExistence type="predicted"/>
<gene>
    <name evidence="1" type="ORF">RchiOBHm_Chr4g0394381</name>
</gene>
<evidence type="ECO:0000313" key="2">
    <source>
        <dbReference type="Proteomes" id="UP000238479"/>
    </source>
</evidence>
<dbReference type="Proteomes" id="UP000238479">
    <property type="component" value="Chromosome 4"/>
</dbReference>
<protein>
    <submittedName>
        <fullName evidence="1">Uncharacterized protein</fullName>
    </submittedName>
</protein>
<keyword evidence="2" id="KW-1185">Reference proteome</keyword>
<accession>A0A2P6QRA8</accession>
<dbReference type="AlphaFoldDB" id="A0A2P6QRA8"/>
<name>A0A2P6QRA8_ROSCH</name>
<evidence type="ECO:0000313" key="1">
    <source>
        <dbReference type="EMBL" id="PRQ36688.1"/>
    </source>
</evidence>
<dbReference type="Gramene" id="PRQ36688">
    <property type="protein sequence ID" value="PRQ36688"/>
    <property type="gene ID" value="RchiOBHm_Chr4g0394381"/>
</dbReference>